<gene>
    <name evidence="1" type="ORF">DFR76_108274</name>
</gene>
<accession>A0A370I2Q1</accession>
<proteinExistence type="predicted"/>
<protein>
    <submittedName>
        <fullName evidence="1">Uncharacterized protein</fullName>
    </submittedName>
</protein>
<comment type="caution">
    <text evidence="1">The sequence shown here is derived from an EMBL/GenBank/DDBJ whole genome shotgun (WGS) entry which is preliminary data.</text>
</comment>
<sequence length="213" mass="22886">MKTDTAVDIWIPDGYLELPLSDIEQKTGRAATLFDTLPPSSLKSGFQAIVPAVTALLTQLAQRDTRYCGIGRFLSSSGAVVTSCLTVCVYETGGEKLNPRLILKNLVESRVSADESTGQVELLEVDGRPVLFTEQTTELPTPELPGLPYAGTTTSTYQLEAVVPYSDGSALAAIELSTPAIEAGPEFRKMIADMARSITFRQELPPSTSTLDI</sequence>
<dbReference type="AlphaFoldDB" id="A0A370I2Q1"/>
<dbReference type="Proteomes" id="UP000254869">
    <property type="component" value="Unassembled WGS sequence"/>
</dbReference>
<evidence type="ECO:0000313" key="1">
    <source>
        <dbReference type="EMBL" id="RDI64441.1"/>
    </source>
</evidence>
<dbReference type="RefSeq" id="WP_147288014.1">
    <property type="nucleotide sequence ID" value="NZ_QQBC01000008.1"/>
</dbReference>
<organism evidence="1 2">
    <name type="scientific">Nocardia pseudobrasiliensis</name>
    <dbReference type="NCBI Taxonomy" id="45979"/>
    <lineage>
        <taxon>Bacteria</taxon>
        <taxon>Bacillati</taxon>
        <taxon>Actinomycetota</taxon>
        <taxon>Actinomycetes</taxon>
        <taxon>Mycobacteriales</taxon>
        <taxon>Nocardiaceae</taxon>
        <taxon>Nocardia</taxon>
    </lineage>
</organism>
<name>A0A370I2Q1_9NOCA</name>
<evidence type="ECO:0000313" key="2">
    <source>
        <dbReference type="Proteomes" id="UP000254869"/>
    </source>
</evidence>
<keyword evidence="2" id="KW-1185">Reference proteome</keyword>
<dbReference type="EMBL" id="QQBC01000008">
    <property type="protein sequence ID" value="RDI64441.1"/>
    <property type="molecule type" value="Genomic_DNA"/>
</dbReference>
<reference evidence="1 2" key="1">
    <citation type="submission" date="2018-07" db="EMBL/GenBank/DDBJ databases">
        <title>Genomic Encyclopedia of Type Strains, Phase IV (KMG-IV): sequencing the most valuable type-strain genomes for metagenomic binning, comparative biology and taxonomic classification.</title>
        <authorList>
            <person name="Goeker M."/>
        </authorList>
    </citation>
    <scope>NUCLEOTIDE SEQUENCE [LARGE SCALE GENOMIC DNA]</scope>
    <source>
        <strain evidence="1 2">DSM 44290</strain>
    </source>
</reference>
<dbReference type="STRING" id="1210086.GCA_001613105_02845"/>